<reference evidence="2 3" key="1">
    <citation type="submission" date="2020-08" db="EMBL/GenBank/DDBJ databases">
        <title>A Genomic Blueprint of the Chicken Gut Microbiome.</title>
        <authorList>
            <person name="Gilroy R."/>
            <person name="Ravi A."/>
            <person name="Getino M."/>
            <person name="Pursley I."/>
            <person name="Horton D.L."/>
            <person name="Alikhan N.-F."/>
            <person name="Baker D."/>
            <person name="Gharbi K."/>
            <person name="Hall N."/>
            <person name="Watson M."/>
            <person name="Adriaenssens E.M."/>
            <person name="Foster-Nyarko E."/>
            <person name="Jarju S."/>
            <person name="Secka A."/>
            <person name="Antonio M."/>
            <person name="Oren A."/>
            <person name="Chaudhuri R."/>
            <person name="La Ragione R.M."/>
            <person name="Hildebrand F."/>
            <person name="Pallen M.J."/>
        </authorList>
    </citation>
    <scope>NUCLEOTIDE SEQUENCE [LARGE SCALE GENOMIC DNA]</scope>
    <source>
        <strain evidence="2 3">Sa1BUA2</strain>
    </source>
</reference>
<keyword evidence="1" id="KW-0812">Transmembrane</keyword>
<dbReference type="NCBIfam" id="NF033880">
    <property type="entry name" value="Prli42"/>
    <property type="match status" value="1"/>
</dbReference>
<name>A0ABR8VFE3_9BACI</name>
<keyword evidence="1" id="KW-1133">Transmembrane helix</keyword>
<protein>
    <submittedName>
        <fullName evidence="2">Stressosome-associated protein Prli42</fullName>
    </submittedName>
</protein>
<feature type="transmembrane region" description="Helical" evidence="1">
    <location>
        <begin position="9"/>
        <end position="30"/>
    </location>
</feature>
<keyword evidence="3" id="KW-1185">Reference proteome</keyword>
<gene>
    <name evidence="2" type="primary">prli42</name>
    <name evidence="2" type="ORF">H9631_00260</name>
</gene>
<organism evidence="2 3">
    <name type="scientific">Bacillus norwichensis</name>
    <dbReference type="NCBI Taxonomy" id="2762217"/>
    <lineage>
        <taxon>Bacteria</taxon>
        <taxon>Bacillati</taxon>
        <taxon>Bacillota</taxon>
        <taxon>Bacilli</taxon>
        <taxon>Bacillales</taxon>
        <taxon>Bacillaceae</taxon>
        <taxon>Bacillus</taxon>
    </lineage>
</organism>
<dbReference type="Proteomes" id="UP000648182">
    <property type="component" value="Unassembled WGS sequence"/>
</dbReference>
<keyword evidence="1" id="KW-0472">Membrane</keyword>
<dbReference type="InterPro" id="IPR049722">
    <property type="entry name" value="Prli42-like"/>
</dbReference>
<accession>A0ABR8VFE3</accession>
<comment type="caution">
    <text evidence="2">The sequence shown here is derived from an EMBL/GenBank/DDBJ whole genome shotgun (WGS) entry which is preliminary data.</text>
</comment>
<evidence type="ECO:0000256" key="1">
    <source>
        <dbReference type="SAM" id="Phobius"/>
    </source>
</evidence>
<dbReference type="EMBL" id="JACSPV010000001">
    <property type="protein sequence ID" value="MBD8003504.1"/>
    <property type="molecule type" value="Genomic_DNA"/>
</dbReference>
<sequence length="31" mass="3486">MSNKKVQRLIVYLMLFAMIATTVLAGLSFLL</sequence>
<proteinExistence type="predicted"/>
<evidence type="ECO:0000313" key="2">
    <source>
        <dbReference type="EMBL" id="MBD8003504.1"/>
    </source>
</evidence>
<evidence type="ECO:0000313" key="3">
    <source>
        <dbReference type="Proteomes" id="UP000648182"/>
    </source>
</evidence>